<sequence length="83" mass="8925">IHAVDMLQRLFMIEFATLNSQTVMSGFSTGQYNAAHAVLNTEEATNQVVLTNAQADLYRVGQSVCIGTSLGANNITGYRTITA</sequence>
<proteinExistence type="predicted"/>
<evidence type="ECO:0000313" key="2">
    <source>
        <dbReference type="Proteomes" id="UP000217065"/>
    </source>
</evidence>
<comment type="caution">
    <text evidence="1">The sequence shown here is derived from an EMBL/GenBank/DDBJ whole genome shotgun (WGS) entry which is preliminary data.</text>
</comment>
<evidence type="ECO:0000313" key="1">
    <source>
        <dbReference type="EMBL" id="OZS79552.1"/>
    </source>
</evidence>
<keyword evidence="2" id="KW-1185">Reference proteome</keyword>
<gene>
    <name evidence="1" type="ORF">CF394_00335</name>
</gene>
<feature type="non-terminal residue" evidence="1">
    <location>
        <position position="1"/>
    </location>
</feature>
<accession>A0A264W7I5</accession>
<dbReference type="AlphaFoldDB" id="A0A264W7I5"/>
<name>A0A264W7I5_9BACL</name>
<organism evidence="1 2">
    <name type="scientific">Tetzosporium hominis</name>
    <dbReference type="NCBI Taxonomy" id="2020506"/>
    <lineage>
        <taxon>Bacteria</taxon>
        <taxon>Bacillati</taxon>
        <taxon>Bacillota</taxon>
        <taxon>Bacilli</taxon>
        <taxon>Bacillales</taxon>
        <taxon>Caryophanaceae</taxon>
        <taxon>Tetzosporium</taxon>
    </lineage>
</organism>
<reference evidence="1 2" key="1">
    <citation type="submission" date="2017-07" db="EMBL/GenBank/DDBJ databases">
        <title>Tetzosporium hominis gen.nov. sp.nov.</title>
        <authorList>
            <person name="Tetz G."/>
            <person name="Tetz V."/>
        </authorList>
    </citation>
    <scope>NUCLEOTIDE SEQUENCE [LARGE SCALE GENOMIC DNA]</scope>
    <source>
        <strain evidence="1 2">VT-49</strain>
    </source>
</reference>
<feature type="non-terminal residue" evidence="1">
    <location>
        <position position="83"/>
    </location>
</feature>
<dbReference type="EMBL" id="NOKQ01000098">
    <property type="protein sequence ID" value="OZS79552.1"/>
    <property type="molecule type" value="Genomic_DNA"/>
</dbReference>
<protein>
    <submittedName>
        <fullName evidence="1">Uncharacterized protein</fullName>
    </submittedName>
</protein>
<dbReference type="Proteomes" id="UP000217065">
    <property type="component" value="Unassembled WGS sequence"/>
</dbReference>